<reference evidence="2 3" key="1">
    <citation type="submission" date="2019-07" db="EMBL/GenBank/DDBJ databases">
        <authorList>
            <person name="Hibberd C M."/>
            <person name="Gehrig L. J."/>
            <person name="Chang H.-W."/>
            <person name="Venkatesh S."/>
        </authorList>
    </citation>
    <scope>NUCLEOTIDE SEQUENCE [LARGE SCALE GENOMIC DNA]</scope>
    <source>
        <strain evidence="2">Ruminococcus_obeum_SSTS_Bg7063</strain>
    </source>
</reference>
<accession>A0A564UNZ6</accession>
<protein>
    <submittedName>
        <fullName evidence="2">Bacterial transcription activator, effector binding domain</fullName>
    </submittedName>
</protein>
<dbReference type="InterPro" id="IPR011256">
    <property type="entry name" value="Reg_factor_effector_dom_sf"/>
</dbReference>
<dbReference type="Gene3D" id="3.20.80.10">
    <property type="entry name" value="Regulatory factor, effector binding domain"/>
    <property type="match status" value="1"/>
</dbReference>
<evidence type="ECO:0000313" key="3">
    <source>
        <dbReference type="Proteomes" id="UP000409147"/>
    </source>
</evidence>
<gene>
    <name evidence="2" type="ORF">ROSSTS7063_03197</name>
</gene>
<organism evidence="2 3">
    <name type="scientific">Blautia obeum</name>
    <dbReference type="NCBI Taxonomy" id="40520"/>
    <lineage>
        <taxon>Bacteria</taxon>
        <taxon>Bacillati</taxon>
        <taxon>Bacillota</taxon>
        <taxon>Clostridia</taxon>
        <taxon>Lachnospirales</taxon>
        <taxon>Lachnospiraceae</taxon>
        <taxon>Blautia</taxon>
    </lineage>
</organism>
<evidence type="ECO:0000313" key="2">
    <source>
        <dbReference type="EMBL" id="VUX21287.1"/>
    </source>
</evidence>
<dbReference type="InterPro" id="IPR010499">
    <property type="entry name" value="AraC_E-bd"/>
</dbReference>
<keyword evidence="3" id="KW-1185">Reference proteome</keyword>
<sequence>MNYKVEIKELEPIRVAFMKYNGIATEANKVFPNVFKSIRGKVDGAPLFNYIKMDSQSKIGTIELCVPTQENPCGNGIEVKELPRIKAVCVTHIGSYDSLKMAYDAIDKYAMENHINLMPPFREVFIKGPGMILKGNPNKYITEIQFPIKEA</sequence>
<dbReference type="RefSeq" id="WP_117980771.1">
    <property type="nucleotide sequence ID" value="NZ_CABHNB010000044.1"/>
</dbReference>
<dbReference type="AlphaFoldDB" id="A0A564UNZ6"/>
<name>A0A564UNZ6_9FIRM</name>
<dbReference type="Proteomes" id="UP000409147">
    <property type="component" value="Unassembled WGS sequence"/>
</dbReference>
<evidence type="ECO:0000259" key="1">
    <source>
        <dbReference type="SMART" id="SM00871"/>
    </source>
</evidence>
<dbReference type="SMART" id="SM00871">
    <property type="entry name" value="AraC_E_bind"/>
    <property type="match status" value="1"/>
</dbReference>
<dbReference type="Pfam" id="PF06445">
    <property type="entry name" value="GyrI-like"/>
    <property type="match status" value="1"/>
</dbReference>
<feature type="domain" description="AraC effector-binding" evidence="1">
    <location>
        <begin position="3"/>
        <end position="149"/>
    </location>
</feature>
<dbReference type="EMBL" id="CABHNB010000044">
    <property type="protein sequence ID" value="VUX21287.1"/>
    <property type="molecule type" value="Genomic_DNA"/>
</dbReference>
<dbReference type="InterPro" id="IPR029442">
    <property type="entry name" value="GyrI-like"/>
</dbReference>
<dbReference type="SUPFAM" id="SSF55136">
    <property type="entry name" value="Probable bacterial effector-binding domain"/>
    <property type="match status" value="1"/>
</dbReference>
<proteinExistence type="predicted"/>